<accession>A0A6B3NRQ3</accession>
<protein>
    <submittedName>
        <fullName evidence="1">Uncharacterized protein</fullName>
    </submittedName>
</protein>
<comment type="caution">
    <text evidence="1">The sequence shown here is derived from an EMBL/GenBank/DDBJ whole genome shotgun (WGS) entry which is preliminary data.</text>
</comment>
<name>A0A6B3NRQ3_9CYAN</name>
<sequence>MNQPQNNQYQPTADEQYMLELVNRMRMDPGGELERLQEDPNVNFAL</sequence>
<dbReference type="EMBL" id="JAAHFQ010000966">
    <property type="protein sequence ID" value="NER31868.1"/>
    <property type="molecule type" value="Genomic_DNA"/>
</dbReference>
<evidence type="ECO:0000313" key="1">
    <source>
        <dbReference type="EMBL" id="NER31868.1"/>
    </source>
</evidence>
<feature type="non-terminal residue" evidence="1">
    <location>
        <position position="46"/>
    </location>
</feature>
<proteinExistence type="predicted"/>
<gene>
    <name evidence="1" type="ORF">F6J89_30750</name>
</gene>
<dbReference type="AlphaFoldDB" id="A0A6B3NRQ3"/>
<reference evidence="1" key="1">
    <citation type="submission" date="2019-11" db="EMBL/GenBank/DDBJ databases">
        <title>Genomic insights into an expanded diversity of filamentous marine cyanobacteria reveals the extraordinary biosynthetic potential of Moorea and Okeania.</title>
        <authorList>
            <person name="Ferreira Leao T."/>
            <person name="Wang M."/>
            <person name="Moss N."/>
            <person name="Da Silva R."/>
            <person name="Sanders J."/>
            <person name="Nurk S."/>
            <person name="Gurevich A."/>
            <person name="Humphrey G."/>
            <person name="Reher R."/>
            <person name="Zhu Q."/>
            <person name="Belda-Ferre P."/>
            <person name="Glukhov E."/>
            <person name="Rex R."/>
            <person name="Dorrestein P.C."/>
            <person name="Knight R."/>
            <person name="Pevzner P."/>
            <person name="Gerwick W.H."/>
            <person name="Gerwick L."/>
        </authorList>
    </citation>
    <scope>NUCLEOTIDE SEQUENCE</scope>
    <source>
        <strain evidence="1">SIO1C4</strain>
    </source>
</reference>
<organism evidence="1">
    <name type="scientific">Symploca sp. SIO1C4</name>
    <dbReference type="NCBI Taxonomy" id="2607765"/>
    <lineage>
        <taxon>Bacteria</taxon>
        <taxon>Bacillati</taxon>
        <taxon>Cyanobacteriota</taxon>
        <taxon>Cyanophyceae</taxon>
        <taxon>Coleofasciculales</taxon>
        <taxon>Coleofasciculaceae</taxon>
        <taxon>Symploca</taxon>
    </lineage>
</organism>